<dbReference type="InterPro" id="IPR028082">
    <property type="entry name" value="Peripla_BP_I"/>
</dbReference>
<dbReference type="Gene3D" id="3.40.50.2300">
    <property type="match status" value="2"/>
</dbReference>
<keyword evidence="6" id="KW-1185">Reference proteome</keyword>
<dbReference type="SUPFAM" id="SSF53822">
    <property type="entry name" value="Periplasmic binding protein-like I"/>
    <property type="match status" value="1"/>
</dbReference>
<evidence type="ECO:0000313" key="6">
    <source>
        <dbReference type="Proteomes" id="UP000437709"/>
    </source>
</evidence>
<dbReference type="InterPro" id="IPR000843">
    <property type="entry name" value="HTH_LacI"/>
</dbReference>
<comment type="caution">
    <text evidence="5">The sequence shown here is derived from an EMBL/GenBank/DDBJ whole genome shotgun (WGS) entry which is preliminary data.</text>
</comment>
<dbReference type="Pfam" id="PF00356">
    <property type="entry name" value="LacI"/>
    <property type="match status" value="1"/>
</dbReference>
<dbReference type="Gene3D" id="1.10.260.40">
    <property type="entry name" value="lambda repressor-like DNA-binding domains"/>
    <property type="match status" value="1"/>
</dbReference>
<gene>
    <name evidence="5" type="ORF">GB881_09585</name>
</gene>
<sequence length="346" mass="36152">MPVDSRATLSTVAHRAGVSRQTVSNAMNSPEMLRPETLARVQQAIAELGYRPSRAAKALRTGAARAIGLALPPKAETGAGGVGDRFLHAVATAARNRGYRILLLAASSDDDELDQYEEVLAAREIESVLLTGTHHGDPRTAWLSREGVSFVTFGRPWGAQEEGTTHAWVDVDGAAGTDVAVTHLAALGHTRIGFVGWPAGSGVGDDRRAGWLRAVHRLRLAPAEQPSAWVARTDNDVRDARSAAATLIAERSATAVVCVSDTVALGALRAASEHPHTVAVAGFDDTPVAAAVGLTSLAQPLEVAAESAVALLLDERPAGTTPPPTHILLDPDLQVRESTGSRVATA</sequence>
<keyword evidence="1" id="KW-0805">Transcription regulation</keyword>
<accession>A0A6N7EJQ9</accession>
<dbReference type="Proteomes" id="UP000437709">
    <property type="component" value="Unassembled WGS sequence"/>
</dbReference>
<dbReference type="InterPro" id="IPR046335">
    <property type="entry name" value="LacI/GalR-like_sensor"/>
</dbReference>
<evidence type="ECO:0000259" key="4">
    <source>
        <dbReference type="PROSITE" id="PS50932"/>
    </source>
</evidence>
<name>A0A6N7EJQ9_9MICO</name>
<dbReference type="AlphaFoldDB" id="A0A6N7EJQ9"/>
<keyword evidence="2 5" id="KW-0238">DNA-binding</keyword>
<feature type="domain" description="HTH lacI-type" evidence="4">
    <location>
        <begin position="7"/>
        <end position="61"/>
    </location>
</feature>
<dbReference type="Pfam" id="PF13377">
    <property type="entry name" value="Peripla_BP_3"/>
    <property type="match status" value="1"/>
</dbReference>
<dbReference type="PROSITE" id="PS50932">
    <property type="entry name" value="HTH_LACI_2"/>
    <property type="match status" value="1"/>
</dbReference>
<protein>
    <submittedName>
        <fullName evidence="5">LacI family DNA-binding transcriptional regulator</fullName>
    </submittedName>
</protein>
<dbReference type="EMBL" id="WHPC01000031">
    <property type="protein sequence ID" value="MPV37298.1"/>
    <property type="molecule type" value="Genomic_DNA"/>
</dbReference>
<dbReference type="OrthoDB" id="3430936at2"/>
<evidence type="ECO:0000313" key="5">
    <source>
        <dbReference type="EMBL" id="MPV37298.1"/>
    </source>
</evidence>
<dbReference type="GO" id="GO:0003700">
    <property type="term" value="F:DNA-binding transcription factor activity"/>
    <property type="evidence" value="ECO:0007669"/>
    <property type="project" value="TreeGrafter"/>
</dbReference>
<dbReference type="PANTHER" id="PTHR30146:SF109">
    <property type="entry name" value="HTH-TYPE TRANSCRIPTIONAL REGULATOR GALS"/>
    <property type="match status" value="1"/>
</dbReference>
<evidence type="ECO:0000256" key="2">
    <source>
        <dbReference type="ARBA" id="ARBA00023125"/>
    </source>
</evidence>
<dbReference type="PANTHER" id="PTHR30146">
    <property type="entry name" value="LACI-RELATED TRANSCRIPTIONAL REPRESSOR"/>
    <property type="match status" value="1"/>
</dbReference>
<dbReference type="SMART" id="SM00354">
    <property type="entry name" value="HTH_LACI"/>
    <property type="match status" value="1"/>
</dbReference>
<dbReference type="GO" id="GO:0000976">
    <property type="term" value="F:transcription cis-regulatory region binding"/>
    <property type="evidence" value="ECO:0007669"/>
    <property type="project" value="TreeGrafter"/>
</dbReference>
<keyword evidence="3" id="KW-0804">Transcription</keyword>
<dbReference type="SUPFAM" id="SSF47413">
    <property type="entry name" value="lambda repressor-like DNA-binding domains"/>
    <property type="match status" value="1"/>
</dbReference>
<evidence type="ECO:0000256" key="3">
    <source>
        <dbReference type="ARBA" id="ARBA00023163"/>
    </source>
</evidence>
<reference evidence="5 6" key="1">
    <citation type="submission" date="2019-10" db="EMBL/GenBank/DDBJ databases">
        <title>Georgenia wutianyii sp. nov. and Georgenia yuyongxinii sp. nov. isolated from plateau pika (Ochotona curzoniae) in the Qinghai-Tibet plateau of China.</title>
        <authorList>
            <person name="Tian Z."/>
        </authorList>
    </citation>
    <scope>NUCLEOTIDE SEQUENCE [LARGE SCALE GENOMIC DNA]</scope>
    <source>
        <strain evidence="5 6">JCM 19765</strain>
    </source>
</reference>
<dbReference type="InterPro" id="IPR010982">
    <property type="entry name" value="Lambda_DNA-bd_dom_sf"/>
</dbReference>
<dbReference type="CDD" id="cd01392">
    <property type="entry name" value="HTH_LacI"/>
    <property type="match status" value="1"/>
</dbReference>
<proteinExistence type="predicted"/>
<organism evidence="5 6">
    <name type="scientific">Georgenia subflava</name>
    <dbReference type="NCBI Taxonomy" id="1622177"/>
    <lineage>
        <taxon>Bacteria</taxon>
        <taxon>Bacillati</taxon>
        <taxon>Actinomycetota</taxon>
        <taxon>Actinomycetes</taxon>
        <taxon>Micrococcales</taxon>
        <taxon>Bogoriellaceae</taxon>
        <taxon>Georgenia</taxon>
    </lineage>
</organism>
<dbReference type="RefSeq" id="WP_152195439.1">
    <property type="nucleotide sequence ID" value="NZ_VUKD01000003.1"/>
</dbReference>
<evidence type="ECO:0000256" key="1">
    <source>
        <dbReference type="ARBA" id="ARBA00023015"/>
    </source>
</evidence>